<dbReference type="InterPro" id="IPR053178">
    <property type="entry name" value="Osmoadaptation_assoc"/>
</dbReference>
<dbReference type="AlphaFoldDB" id="E9EMS8"/>
<reference evidence="2 3" key="2">
    <citation type="journal article" date="2014" name="Proc. Natl. Acad. Sci. U.S.A.">
        <title>Trajectory and genomic determinants of fungal-pathogen speciation and host adaptation.</title>
        <authorList>
            <person name="Hu X."/>
            <person name="Xiao G."/>
            <person name="Zheng P."/>
            <person name="Shang Y."/>
            <person name="Su Y."/>
            <person name="Zhang X."/>
            <person name="Liu X."/>
            <person name="Zhan S."/>
            <person name="St Leger R.J."/>
            <person name="Wang C."/>
        </authorList>
    </citation>
    <scope>GENOME REANNOTATION</scope>
    <source>
        <strain evidence="3">ARSEF 23 / ATCC MYA-3075</strain>
    </source>
</reference>
<comment type="caution">
    <text evidence="2">The sequence shown here is derived from an EMBL/GenBank/DDBJ whole genome shotgun (WGS) entry which is preliminary data.</text>
</comment>
<dbReference type="PANTHER" id="PTHR38111:SF11">
    <property type="entry name" value="TRANSCRIPTION FACTOR DOMAIN-CONTAINING PROTEIN-RELATED"/>
    <property type="match status" value="1"/>
</dbReference>
<accession>E9EMS8</accession>
<dbReference type="KEGG" id="maj:MAA_00346"/>
<reference evidence="2 3" key="1">
    <citation type="journal article" date="2011" name="PLoS Genet.">
        <title>Genome sequencing and comparative transcriptomics of the model entomopathogenic fungi Metarhizium anisopliae and M. acridum.</title>
        <authorList>
            <person name="Gao Q."/>
            <person name="Jin K."/>
            <person name="Ying S.H."/>
            <person name="Zhang Y."/>
            <person name="Xiao G."/>
            <person name="Shang Y."/>
            <person name="Duan Z."/>
            <person name="Hu X."/>
            <person name="Xie X.Q."/>
            <person name="Zhou G."/>
            <person name="Peng G."/>
            <person name="Luo Z."/>
            <person name="Huang W."/>
            <person name="Wang B."/>
            <person name="Fang W."/>
            <person name="Wang S."/>
            <person name="Zhong Y."/>
            <person name="Ma L.J."/>
            <person name="St Leger R.J."/>
            <person name="Zhao G.P."/>
            <person name="Pei Y."/>
            <person name="Feng M.G."/>
            <person name="Xia Y."/>
            <person name="Wang C."/>
        </authorList>
    </citation>
    <scope>NUCLEOTIDE SEQUENCE [LARGE SCALE GENOMIC DNA]</scope>
    <source>
        <strain evidence="3">ARSEF 23 / ATCC MYA-3075</strain>
    </source>
</reference>
<dbReference type="GeneID" id="19254632"/>
<dbReference type="OrthoDB" id="4314040at2759"/>
<organism evidence="2 3">
    <name type="scientific">Metarhizium robertsii (strain ARSEF 23 / ATCC MYA-3075)</name>
    <name type="common">Metarhizium anisopliae (strain ARSEF 23)</name>
    <dbReference type="NCBI Taxonomy" id="655844"/>
    <lineage>
        <taxon>Eukaryota</taxon>
        <taxon>Fungi</taxon>
        <taxon>Dikarya</taxon>
        <taxon>Ascomycota</taxon>
        <taxon>Pezizomycotina</taxon>
        <taxon>Sordariomycetes</taxon>
        <taxon>Hypocreomycetidae</taxon>
        <taxon>Hypocreales</taxon>
        <taxon>Clavicipitaceae</taxon>
        <taxon>Metarhizium</taxon>
    </lineage>
</organism>
<protein>
    <submittedName>
        <fullName evidence="2">Transcription factor Cys6</fullName>
    </submittedName>
</protein>
<dbReference type="PANTHER" id="PTHR38111">
    <property type="entry name" value="ZN(2)-C6 FUNGAL-TYPE DOMAIN-CONTAINING PROTEIN-RELATED"/>
    <property type="match status" value="1"/>
</dbReference>
<name>E9EMS8_METRA</name>
<evidence type="ECO:0000313" key="3">
    <source>
        <dbReference type="Proteomes" id="UP000002498"/>
    </source>
</evidence>
<proteinExistence type="predicted"/>
<keyword evidence="3" id="KW-1185">Reference proteome</keyword>
<feature type="region of interest" description="Disordered" evidence="1">
    <location>
        <begin position="250"/>
        <end position="274"/>
    </location>
</feature>
<dbReference type="Proteomes" id="UP000002498">
    <property type="component" value="Unassembled WGS sequence"/>
</dbReference>
<evidence type="ECO:0000256" key="1">
    <source>
        <dbReference type="SAM" id="MobiDB-lite"/>
    </source>
</evidence>
<gene>
    <name evidence="2" type="ORF">MAA_00346</name>
</gene>
<dbReference type="EMBL" id="ADNJ02000003">
    <property type="protein sequence ID" value="EFZ03272.2"/>
    <property type="molecule type" value="Genomic_DNA"/>
</dbReference>
<sequence>MAVVDDHLQWGHSRLQAFQTRGGLPARTGGIAQLAQKQLSRVVFTLHEGVEVPPRRSSPNQSKQVKVLGGRWLVGSYGAVSHADSTRDGPKPSTPPRTGAAAEVGMGHFWIHWSNGRWWSLCDSITSQELGQPVTMPWAYQPFSPSCPPYGWAWGQNSHSQLATAESMMDAYGACMYGWFAALWALSALRLEESLLAYPSLRTKKRYVCMERQHQPGGMSKFDGPYLTKWRDKSLCWWMMPAPRRKSCHGAASDVHNAPRASRDKRAQAFPPGTGYARRFRNEARLAQPAGGFACAAWPGHLVPRHGCDSTQPGQPCSRCRTRNIACVGVGQQRFKFINQSSSSSSSSSASSGGAAAAAAHGQKVVSRFVEHATPLATGSPKSPLRNGNDRVADTLVYFLASTHQGYNLKPFRLSVFGELPRRIGYSPALDASLAAFTSLLETRQSPSEQLNPRSLQLYASGLKALETSIANPSSRYRSDTLCAAYILSECHIWQGRNAKLSRGHAEGLVYLISNIACQDLKDLFLRGICYAITANLLQDSVFNPNVKLNPWIQELYDMPEQPLRPLLDIQAMSRLPTCELRVFAMLPDLIRHPNENKEQIHWIYSYILDQYLQVKVFISANRETSCWNAYDGIICNERHGLFIAIGITLNALLRAFNPSNILLVSQRSIFCADAIILAERAKQERPLAAHHVPQAIVAAWCVTDDEATKETLRQLIEDYRSTFAMAKLVQHLSCWPEAPAKLREIPWLTLPQKTEAAAAAEAAAEADAQSVDTDDGTEIIDRETHEFCCIL</sequence>
<dbReference type="HOGENOM" id="CLU_019524_2_0_1"/>
<dbReference type="RefSeq" id="XP_007816535.2">
    <property type="nucleotide sequence ID" value="XM_007818344.2"/>
</dbReference>
<evidence type="ECO:0000313" key="2">
    <source>
        <dbReference type="EMBL" id="EFZ03272.2"/>
    </source>
</evidence>